<dbReference type="AlphaFoldDB" id="A0A7W8QHE7"/>
<evidence type="ECO:0000313" key="2">
    <source>
        <dbReference type="EMBL" id="MBB5430381.1"/>
    </source>
</evidence>
<comment type="caution">
    <text evidence="2">The sequence shown here is derived from an EMBL/GenBank/DDBJ whole genome shotgun (WGS) entry which is preliminary data.</text>
</comment>
<gene>
    <name evidence="2" type="ORF">HDA36_000465</name>
</gene>
<name>A0A7W8QHE7_9ACTN</name>
<dbReference type="Proteomes" id="UP000572635">
    <property type="component" value="Unassembled WGS sequence"/>
</dbReference>
<organism evidence="2 3">
    <name type="scientific">Nocardiopsis composta</name>
    <dbReference type="NCBI Taxonomy" id="157465"/>
    <lineage>
        <taxon>Bacteria</taxon>
        <taxon>Bacillati</taxon>
        <taxon>Actinomycetota</taxon>
        <taxon>Actinomycetes</taxon>
        <taxon>Streptosporangiales</taxon>
        <taxon>Nocardiopsidaceae</taxon>
        <taxon>Nocardiopsis</taxon>
    </lineage>
</organism>
<proteinExistence type="predicted"/>
<sequence>MPGRYTEAKTALVQEPTDRARRERGLPPGPVWEK</sequence>
<evidence type="ECO:0000256" key="1">
    <source>
        <dbReference type="SAM" id="MobiDB-lite"/>
    </source>
</evidence>
<evidence type="ECO:0000313" key="3">
    <source>
        <dbReference type="Proteomes" id="UP000572635"/>
    </source>
</evidence>
<feature type="region of interest" description="Disordered" evidence="1">
    <location>
        <begin position="1"/>
        <end position="34"/>
    </location>
</feature>
<feature type="compositionally biased region" description="Basic and acidic residues" evidence="1">
    <location>
        <begin position="16"/>
        <end position="25"/>
    </location>
</feature>
<accession>A0A7W8QHE7</accession>
<reference evidence="2 3" key="1">
    <citation type="submission" date="2020-08" db="EMBL/GenBank/DDBJ databases">
        <title>Sequencing the genomes of 1000 actinobacteria strains.</title>
        <authorList>
            <person name="Klenk H.-P."/>
        </authorList>
    </citation>
    <scope>NUCLEOTIDE SEQUENCE [LARGE SCALE GENOMIC DNA]</scope>
    <source>
        <strain evidence="2 3">DSM 44551</strain>
    </source>
</reference>
<protein>
    <submittedName>
        <fullName evidence="2">Uncharacterized protein</fullName>
    </submittedName>
</protein>
<keyword evidence="3" id="KW-1185">Reference proteome</keyword>
<dbReference type="EMBL" id="JACHDB010000001">
    <property type="protein sequence ID" value="MBB5430381.1"/>
    <property type="molecule type" value="Genomic_DNA"/>
</dbReference>